<dbReference type="Gene3D" id="1.20.1250.20">
    <property type="entry name" value="MFS general substrate transporter like domains"/>
    <property type="match status" value="1"/>
</dbReference>
<dbReference type="PROSITE" id="PS50850">
    <property type="entry name" value="MFS"/>
    <property type="match status" value="1"/>
</dbReference>
<feature type="transmembrane region" description="Helical" evidence="6">
    <location>
        <begin position="237"/>
        <end position="257"/>
    </location>
</feature>
<feature type="domain" description="Major facilitator superfamily (MFS) profile" evidence="7">
    <location>
        <begin position="77"/>
        <end position="481"/>
    </location>
</feature>
<evidence type="ECO:0000256" key="5">
    <source>
        <dbReference type="SAM" id="MobiDB-lite"/>
    </source>
</evidence>
<comment type="subcellular location">
    <subcellularLocation>
        <location evidence="1">Cell membrane</location>
        <topology evidence="1">Multi-pass membrane protein</topology>
    </subcellularLocation>
</comment>
<feature type="transmembrane region" description="Helical" evidence="6">
    <location>
        <begin position="361"/>
        <end position="380"/>
    </location>
</feature>
<feature type="transmembrane region" description="Helical" evidence="6">
    <location>
        <begin position="77"/>
        <end position="96"/>
    </location>
</feature>
<feature type="region of interest" description="Disordered" evidence="5">
    <location>
        <begin position="1"/>
        <end position="68"/>
    </location>
</feature>
<keyword evidence="3 6" id="KW-1133">Transmembrane helix</keyword>
<keyword evidence="4 6" id="KW-0472">Membrane</keyword>
<sequence length="481" mass="50712">MPHNDPDISVAGTPPSEPAKSDDEGRAAAAPGDSREPVRPTRGDGRKPARPARSDGQEPAETPVPELQAPPLKKVGAAYISWMMIANFGASLALMVPLSYSLALRISELTPGREELLGYVTGSAQFVYLLLSPLIGFWSDRTRSRLGRRTPFLIVGTALGVVALFGIAVAPTVFLVGVTWVVGMVGWSTAGQAIQNVQADRVPEEQRGRISALTSVTSQVAPVVGIGIAYAVASSALLVFLVPGVLGAVLLLLFPLFKPEGDSRELVRTSDVTLKGLFASYGFDPRRYPDFGWNWLGRFVFFMGLYFNTTFGTFFYAQRLDLPIKEVAGVVATVGTIGILAAAGGAIGGGFLSDKLGRRKLFTLIGSTIFVAGAVVEAFAHSLPQLVVGAVLMQLAIAVFSAVDQAIVFAVLPDRAQAGRYLAVVAFAQKIPSAIAPLIAPLIITIGAAGGEKNYTQLYLSGAVLALAGGLIIKFKVTSVR</sequence>
<dbReference type="Proteomes" id="UP001501371">
    <property type="component" value="Unassembled WGS sequence"/>
</dbReference>
<comment type="caution">
    <text evidence="8">The sequence shown here is derived from an EMBL/GenBank/DDBJ whole genome shotgun (WGS) entry which is preliminary data.</text>
</comment>
<evidence type="ECO:0000256" key="6">
    <source>
        <dbReference type="SAM" id="Phobius"/>
    </source>
</evidence>
<dbReference type="PANTHER" id="PTHR23528:SF1">
    <property type="entry name" value="MAJOR FACILITATOR SUPERFAMILY (MFS) PROFILE DOMAIN-CONTAINING PROTEIN"/>
    <property type="match status" value="1"/>
</dbReference>
<evidence type="ECO:0000256" key="3">
    <source>
        <dbReference type="ARBA" id="ARBA00022989"/>
    </source>
</evidence>
<evidence type="ECO:0000256" key="1">
    <source>
        <dbReference type="ARBA" id="ARBA00004651"/>
    </source>
</evidence>
<dbReference type="InterPro" id="IPR005829">
    <property type="entry name" value="Sugar_transporter_CS"/>
</dbReference>
<feature type="transmembrane region" description="Helical" evidence="6">
    <location>
        <begin position="295"/>
        <end position="317"/>
    </location>
</feature>
<feature type="transmembrane region" description="Helical" evidence="6">
    <location>
        <begin position="329"/>
        <end position="352"/>
    </location>
</feature>
<feature type="transmembrane region" description="Helical" evidence="6">
    <location>
        <begin position="210"/>
        <end position="231"/>
    </location>
</feature>
<evidence type="ECO:0000259" key="7">
    <source>
        <dbReference type="PROSITE" id="PS50850"/>
    </source>
</evidence>
<dbReference type="Pfam" id="PF07690">
    <property type="entry name" value="MFS_1"/>
    <property type="match status" value="1"/>
</dbReference>
<accession>A0ABN1US71</accession>
<dbReference type="RefSeq" id="WP_344272870.1">
    <property type="nucleotide sequence ID" value="NZ_BAAAKV010000013.1"/>
</dbReference>
<dbReference type="InterPro" id="IPR036259">
    <property type="entry name" value="MFS_trans_sf"/>
</dbReference>
<evidence type="ECO:0000256" key="2">
    <source>
        <dbReference type="ARBA" id="ARBA00022692"/>
    </source>
</evidence>
<dbReference type="SUPFAM" id="SSF103473">
    <property type="entry name" value="MFS general substrate transporter"/>
    <property type="match status" value="1"/>
</dbReference>
<reference evidence="8 9" key="1">
    <citation type="journal article" date="2019" name="Int. J. Syst. Evol. Microbiol.">
        <title>The Global Catalogue of Microorganisms (GCM) 10K type strain sequencing project: providing services to taxonomists for standard genome sequencing and annotation.</title>
        <authorList>
            <consortium name="The Broad Institute Genomics Platform"/>
            <consortium name="The Broad Institute Genome Sequencing Center for Infectious Disease"/>
            <person name="Wu L."/>
            <person name="Ma J."/>
        </authorList>
    </citation>
    <scope>NUCLEOTIDE SEQUENCE [LARGE SCALE GENOMIC DNA]</scope>
    <source>
        <strain evidence="8 9">JCM 12696</strain>
    </source>
</reference>
<organism evidence="8 9">
    <name type="scientific">Streptomyces hebeiensis</name>
    <dbReference type="NCBI Taxonomy" id="229486"/>
    <lineage>
        <taxon>Bacteria</taxon>
        <taxon>Bacillati</taxon>
        <taxon>Actinomycetota</taxon>
        <taxon>Actinomycetes</taxon>
        <taxon>Kitasatosporales</taxon>
        <taxon>Streptomycetaceae</taxon>
        <taxon>Streptomyces</taxon>
    </lineage>
</organism>
<dbReference type="EMBL" id="BAAAKV010000013">
    <property type="protein sequence ID" value="GAA1162133.1"/>
    <property type="molecule type" value="Genomic_DNA"/>
</dbReference>
<gene>
    <name evidence="8" type="ORF">GCM10009654_18470</name>
</gene>
<keyword evidence="9" id="KW-1185">Reference proteome</keyword>
<feature type="compositionally biased region" description="Basic and acidic residues" evidence="5">
    <location>
        <begin position="33"/>
        <end position="56"/>
    </location>
</feature>
<feature type="transmembrane region" description="Helical" evidence="6">
    <location>
        <begin position="457"/>
        <end position="475"/>
    </location>
</feature>
<name>A0ABN1US71_9ACTN</name>
<proteinExistence type="predicted"/>
<dbReference type="CDD" id="cd06174">
    <property type="entry name" value="MFS"/>
    <property type="match status" value="1"/>
</dbReference>
<feature type="transmembrane region" description="Helical" evidence="6">
    <location>
        <begin position="433"/>
        <end position="451"/>
    </location>
</feature>
<feature type="transmembrane region" description="Helical" evidence="6">
    <location>
        <begin position="386"/>
        <end position="412"/>
    </location>
</feature>
<evidence type="ECO:0000313" key="9">
    <source>
        <dbReference type="Proteomes" id="UP001501371"/>
    </source>
</evidence>
<feature type="transmembrane region" description="Helical" evidence="6">
    <location>
        <begin position="116"/>
        <end position="138"/>
    </location>
</feature>
<protein>
    <submittedName>
        <fullName evidence="8">MFS transporter</fullName>
    </submittedName>
</protein>
<evidence type="ECO:0000256" key="4">
    <source>
        <dbReference type="ARBA" id="ARBA00023136"/>
    </source>
</evidence>
<dbReference type="PROSITE" id="PS00216">
    <property type="entry name" value="SUGAR_TRANSPORT_1"/>
    <property type="match status" value="1"/>
</dbReference>
<feature type="transmembrane region" description="Helical" evidence="6">
    <location>
        <begin position="150"/>
        <end position="167"/>
    </location>
</feature>
<dbReference type="PANTHER" id="PTHR23528">
    <property type="match status" value="1"/>
</dbReference>
<dbReference type="InterPro" id="IPR020846">
    <property type="entry name" value="MFS_dom"/>
</dbReference>
<keyword evidence="2 6" id="KW-0812">Transmembrane</keyword>
<evidence type="ECO:0000313" key="8">
    <source>
        <dbReference type="EMBL" id="GAA1162133.1"/>
    </source>
</evidence>
<dbReference type="InterPro" id="IPR011701">
    <property type="entry name" value="MFS"/>
</dbReference>